<feature type="coiled-coil region" evidence="2">
    <location>
        <begin position="631"/>
        <end position="658"/>
    </location>
</feature>
<evidence type="ECO:0000313" key="5">
    <source>
        <dbReference type="Proteomes" id="UP000070089"/>
    </source>
</evidence>
<dbReference type="PROSITE" id="PS50297">
    <property type="entry name" value="ANK_REP_REGION"/>
    <property type="match status" value="2"/>
</dbReference>
<dbReference type="EMBL" id="JXTI01000030">
    <property type="protein sequence ID" value="KWX14525.1"/>
    <property type="molecule type" value="Genomic_DNA"/>
</dbReference>
<feature type="repeat" description="ANK" evidence="1">
    <location>
        <begin position="895"/>
        <end position="915"/>
    </location>
</feature>
<keyword evidence="4" id="KW-0418">Kinase</keyword>
<dbReference type="OrthoDB" id="10255055at2759"/>
<feature type="repeat" description="ANK" evidence="1">
    <location>
        <begin position="926"/>
        <end position="958"/>
    </location>
</feature>
<comment type="caution">
    <text evidence="4">The sequence shown here is derived from an EMBL/GenBank/DDBJ whole genome shotgun (WGS) entry which is preliminary data.</text>
</comment>
<dbReference type="Gene3D" id="1.10.287.1490">
    <property type="match status" value="1"/>
</dbReference>
<dbReference type="VEuPathDB" id="GiardiaDB:QR46_1489"/>
<feature type="domain" description="Protein kinase" evidence="3">
    <location>
        <begin position="10"/>
        <end position="275"/>
    </location>
</feature>
<feature type="coiled-coil region" evidence="2">
    <location>
        <begin position="439"/>
        <end position="602"/>
    </location>
</feature>
<protein>
    <submittedName>
        <fullName evidence="4">Kinase/ NEK / Serine/threonine protein kinase</fullName>
    </submittedName>
</protein>
<dbReference type="Pfam" id="PF00023">
    <property type="entry name" value="Ank"/>
    <property type="match status" value="1"/>
</dbReference>
<dbReference type="InterPro" id="IPR000719">
    <property type="entry name" value="Prot_kinase_dom"/>
</dbReference>
<reference evidence="4 5" key="1">
    <citation type="journal article" date="2015" name="Mol. Biochem. Parasitol.">
        <title>Identification of polymorphic genes for use in assemblage B genotyping assays through comparative genomics of multiple assemblage B Giardia duodenalis isolates.</title>
        <authorList>
            <person name="Wielinga C."/>
            <person name="Thompson R.C."/>
            <person name="Monis P."/>
            <person name="Ryan U."/>
        </authorList>
    </citation>
    <scope>NUCLEOTIDE SEQUENCE [LARGE SCALE GENOMIC DNA]</scope>
    <source>
        <strain evidence="4 5">BAH15c1</strain>
    </source>
</reference>
<evidence type="ECO:0000313" key="4">
    <source>
        <dbReference type="EMBL" id="KWX14525.1"/>
    </source>
</evidence>
<dbReference type="AlphaFoldDB" id="A0A132NWS6"/>
<accession>A0A132NWS6</accession>
<keyword evidence="2" id="KW-0175">Coiled coil</keyword>
<name>A0A132NWS6_GIAIN</name>
<dbReference type="SUPFAM" id="SSF48403">
    <property type="entry name" value="Ankyrin repeat"/>
    <property type="match status" value="1"/>
</dbReference>
<dbReference type="SUPFAM" id="SSF56112">
    <property type="entry name" value="Protein kinase-like (PK-like)"/>
    <property type="match status" value="1"/>
</dbReference>
<keyword evidence="4" id="KW-0723">Serine/threonine-protein kinase</keyword>
<gene>
    <name evidence="4" type="ORF">QR46_1489</name>
</gene>
<dbReference type="Proteomes" id="UP000070089">
    <property type="component" value="Unassembled WGS sequence"/>
</dbReference>
<proteinExistence type="predicted"/>
<dbReference type="InterPro" id="IPR036770">
    <property type="entry name" value="Ankyrin_rpt-contain_sf"/>
</dbReference>
<sequence length="1044" mass="116377">MKVVFSRGTAEILEMCGRGLFGKINRARIEDTGEIYACMEIDYSIISTEERTRLQQEIEILPQLVHKHVVRYLESVHDHEAKMSYLLMEHFTLGDLADVIRSYRREHSRIDEDRIWKILAQLLIAMEYCHSVRKPNAIHVGSIVHRNIIPSNIFIGEGDLIKLGYFSLHQVLASNSFIRDAESPFYTAPEILQKLPYTEKADIWSLGCVIYELCTLQRPFIEQEGEGLADVIMRNEYEPVPSEYSQELRAVIDLMLSIDPNARPSATDLLGRPKFGAIGVHKAMLDAQSSDIDMLISNIKEKDISLARASEDIVELHKQVETLKGEAAEAEATISATEQQLRSTTEAFERAKEEHQKLVTLYDEEVKASTESQLKLQEQTQQIDTLASTLEGLNSILIGHEGTIKELNKTLDDKVRHTGTLERKVSSLLAEKDAQKTTITNYECLLNSKDAELRELKDKLEKLGHRVSAAEEEKSGMYLKIDELASNVARISEQESQIETLSSKVVHLEESIASKEHDLQEATKRIASLVSDLDQAHQHLATVESERSEIKKKCTDLSEQCEASLSENTHFAVKLESYESLIADQKAQIREWSALISGLKEKLHLMTSQFNHKLQECEEKTVTIAKLSELTDSLNIELSQALSELNSLKEANQIILQEKIEHDLVLEETEKQLELEKNRSAWRSQGQTQPNNSANKYREYMCMPKLMIRSNPGDTPLMLAIIKNQSLEGLLKYAGSQDQYGRTALMRAAYYNNVTAVKLLVTIEGGMQDIDGNTALMFAVERENSTCVDILVSVEAGSLTTRGFTALMRAACNGSSQMVELLCNLEGGLATPEGLTALMLAALAEDASSVSLLLKRECGMLLLDGTSALLMATSTGSMDVIRPLFYSEGRMKDSLGRTPLMVAAEMGHLEAVRFLAPTQTGAVTTDGETALMMAALRGHAEVVQILYYREAGITRPDGWTSMMYAASFGYCSIVEILLRREGKLCTNRGWTALMSAVANNQFEVARLLAPVEGTIRDNSGKTALDQAREMNSTDMVAFLATALV</sequence>
<evidence type="ECO:0000259" key="3">
    <source>
        <dbReference type="PROSITE" id="PS50011"/>
    </source>
</evidence>
<dbReference type="SMART" id="SM00248">
    <property type="entry name" value="ANK"/>
    <property type="match status" value="10"/>
</dbReference>
<dbReference type="Pfam" id="PF00069">
    <property type="entry name" value="Pkinase"/>
    <property type="match status" value="1"/>
</dbReference>
<dbReference type="PANTHER" id="PTHR24120">
    <property type="entry name" value="GH07239P"/>
    <property type="match status" value="1"/>
</dbReference>
<dbReference type="Pfam" id="PF12796">
    <property type="entry name" value="Ank_2"/>
    <property type="match status" value="4"/>
</dbReference>
<dbReference type="Gene3D" id="1.10.510.10">
    <property type="entry name" value="Transferase(Phosphotransferase) domain 1"/>
    <property type="match status" value="1"/>
</dbReference>
<dbReference type="PROSITE" id="PS50088">
    <property type="entry name" value="ANK_REPEAT"/>
    <property type="match status" value="2"/>
</dbReference>
<dbReference type="PANTHER" id="PTHR24120:SF4">
    <property type="entry name" value="GH07239P"/>
    <property type="match status" value="1"/>
</dbReference>
<keyword evidence="1" id="KW-0040">ANK repeat</keyword>
<evidence type="ECO:0000256" key="2">
    <source>
        <dbReference type="SAM" id="Coils"/>
    </source>
</evidence>
<dbReference type="GO" id="GO:0004674">
    <property type="term" value="F:protein serine/threonine kinase activity"/>
    <property type="evidence" value="ECO:0007669"/>
    <property type="project" value="UniProtKB-KW"/>
</dbReference>
<feature type="coiled-coil region" evidence="2">
    <location>
        <begin position="306"/>
        <end position="354"/>
    </location>
</feature>
<dbReference type="PROSITE" id="PS50011">
    <property type="entry name" value="PROTEIN_KINASE_DOM"/>
    <property type="match status" value="1"/>
</dbReference>
<dbReference type="InterPro" id="IPR002110">
    <property type="entry name" value="Ankyrin_rpt"/>
</dbReference>
<evidence type="ECO:0000256" key="1">
    <source>
        <dbReference type="PROSITE-ProRule" id="PRU00023"/>
    </source>
</evidence>
<organism evidence="4 5">
    <name type="scientific">Giardia duodenalis assemblage B</name>
    <dbReference type="NCBI Taxonomy" id="1394984"/>
    <lineage>
        <taxon>Eukaryota</taxon>
        <taxon>Metamonada</taxon>
        <taxon>Diplomonadida</taxon>
        <taxon>Hexamitidae</taxon>
        <taxon>Giardiinae</taxon>
        <taxon>Giardia</taxon>
    </lineage>
</organism>
<dbReference type="Gene3D" id="1.25.40.20">
    <property type="entry name" value="Ankyrin repeat-containing domain"/>
    <property type="match status" value="4"/>
</dbReference>
<keyword evidence="4" id="KW-0808">Transferase</keyword>
<dbReference type="InterPro" id="IPR011009">
    <property type="entry name" value="Kinase-like_dom_sf"/>
</dbReference>
<dbReference type="Gene3D" id="3.30.200.20">
    <property type="entry name" value="Phosphorylase Kinase, domain 1"/>
    <property type="match status" value="1"/>
</dbReference>
<dbReference type="GO" id="GO:0005524">
    <property type="term" value="F:ATP binding"/>
    <property type="evidence" value="ECO:0007669"/>
    <property type="project" value="InterPro"/>
</dbReference>